<dbReference type="GO" id="GO:0005737">
    <property type="term" value="C:cytoplasm"/>
    <property type="evidence" value="ECO:0007669"/>
    <property type="project" value="UniProtKB-SubCell"/>
</dbReference>
<dbReference type="InterPro" id="IPR013805">
    <property type="entry name" value="GrpE_CC"/>
</dbReference>
<keyword evidence="2 3" id="KW-0143">Chaperone</keyword>
<dbReference type="CDD" id="cd00446">
    <property type="entry name" value="GrpE"/>
    <property type="match status" value="1"/>
</dbReference>
<dbReference type="PRINTS" id="PR00773">
    <property type="entry name" value="GRPEPROTEIN"/>
</dbReference>
<keyword evidence="3" id="KW-0346">Stress response</keyword>
<evidence type="ECO:0000313" key="6">
    <source>
        <dbReference type="EMBL" id="OGG17011.1"/>
    </source>
</evidence>
<feature type="region of interest" description="Disordered" evidence="5">
    <location>
        <begin position="1"/>
        <end position="43"/>
    </location>
</feature>
<accession>A0A1F5ZX40</accession>
<comment type="caution">
    <text evidence="6">The sequence shown here is derived from an EMBL/GenBank/DDBJ whole genome shotgun (WGS) entry which is preliminary data.</text>
</comment>
<comment type="subunit">
    <text evidence="3">Homodimer.</text>
</comment>
<organism evidence="6 7">
    <name type="scientific">Candidatus Gottesmanbacteria bacterium RIFCSPHIGHO2_02_FULL_39_11</name>
    <dbReference type="NCBI Taxonomy" id="1798382"/>
    <lineage>
        <taxon>Bacteria</taxon>
        <taxon>Candidatus Gottesmaniibacteriota</taxon>
    </lineage>
</organism>
<comment type="similarity">
    <text evidence="1 3 4">Belongs to the GrpE family.</text>
</comment>
<dbReference type="InterPro" id="IPR000740">
    <property type="entry name" value="GrpE"/>
</dbReference>
<dbReference type="Pfam" id="PF01025">
    <property type="entry name" value="GrpE"/>
    <property type="match status" value="1"/>
</dbReference>
<evidence type="ECO:0000256" key="4">
    <source>
        <dbReference type="RuleBase" id="RU004478"/>
    </source>
</evidence>
<dbReference type="GO" id="GO:0000774">
    <property type="term" value="F:adenyl-nucleotide exchange factor activity"/>
    <property type="evidence" value="ECO:0007669"/>
    <property type="project" value="InterPro"/>
</dbReference>
<keyword evidence="3" id="KW-0963">Cytoplasm</keyword>
<comment type="subcellular location">
    <subcellularLocation>
        <location evidence="3">Cytoplasm</location>
    </subcellularLocation>
</comment>
<dbReference type="Gene3D" id="2.30.22.10">
    <property type="entry name" value="Head domain of nucleotide exchange factor GrpE"/>
    <property type="match status" value="1"/>
</dbReference>
<dbReference type="GO" id="GO:0051087">
    <property type="term" value="F:protein-folding chaperone binding"/>
    <property type="evidence" value="ECO:0007669"/>
    <property type="project" value="InterPro"/>
</dbReference>
<proteinExistence type="inferred from homology"/>
<evidence type="ECO:0000256" key="1">
    <source>
        <dbReference type="ARBA" id="ARBA00009054"/>
    </source>
</evidence>
<dbReference type="PANTHER" id="PTHR21237:SF23">
    <property type="entry name" value="GRPE PROTEIN HOMOLOG, MITOCHONDRIAL"/>
    <property type="match status" value="1"/>
</dbReference>
<dbReference type="Proteomes" id="UP000176923">
    <property type="component" value="Unassembled WGS sequence"/>
</dbReference>
<gene>
    <name evidence="3" type="primary">grpE</name>
    <name evidence="6" type="ORF">A3D77_03740</name>
</gene>
<dbReference type="Gene3D" id="3.90.20.20">
    <property type="match status" value="1"/>
</dbReference>
<dbReference type="SUPFAM" id="SSF58014">
    <property type="entry name" value="Coiled-coil domain of nucleotide exchange factor GrpE"/>
    <property type="match status" value="1"/>
</dbReference>
<dbReference type="AlphaFoldDB" id="A0A1F5ZX40"/>
<dbReference type="InterPro" id="IPR009012">
    <property type="entry name" value="GrpE_head"/>
</dbReference>
<dbReference type="GO" id="GO:0006457">
    <property type="term" value="P:protein folding"/>
    <property type="evidence" value="ECO:0007669"/>
    <property type="project" value="InterPro"/>
</dbReference>
<evidence type="ECO:0000256" key="5">
    <source>
        <dbReference type="SAM" id="MobiDB-lite"/>
    </source>
</evidence>
<dbReference type="PANTHER" id="PTHR21237">
    <property type="entry name" value="GRPE PROTEIN"/>
    <property type="match status" value="1"/>
</dbReference>
<reference evidence="6 7" key="1">
    <citation type="journal article" date="2016" name="Nat. Commun.">
        <title>Thousands of microbial genomes shed light on interconnected biogeochemical processes in an aquifer system.</title>
        <authorList>
            <person name="Anantharaman K."/>
            <person name="Brown C.T."/>
            <person name="Hug L.A."/>
            <person name="Sharon I."/>
            <person name="Castelle C.J."/>
            <person name="Probst A.J."/>
            <person name="Thomas B.C."/>
            <person name="Singh A."/>
            <person name="Wilkins M.J."/>
            <person name="Karaoz U."/>
            <person name="Brodie E.L."/>
            <person name="Williams K.H."/>
            <person name="Hubbard S.S."/>
            <person name="Banfield J.F."/>
        </authorList>
    </citation>
    <scope>NUCLEOTIDE SEQUENCE [LARGE SCALE GENOMIC DNA]</scope>
</reference>
<dbReference type="GO" id="GO:0051082">
    <property type="term" value="F:unfolded protein binding"/>
    <property type="evidence" value="ECO:0007669"/>
    <property type="project" value="TreeGrafter"/>
</dbReference>
<dbReference type="HAMAP" id="MF_01151">
    <property type="entry name" value="GrpE"/>
    <property type="match status" value="1"/>
</dbReference>
<evidence type="ECO:0000256" key="2">
    <source>
        <dbReference type="ARBA" id="ARBA00023186"/>
    </source>
</evidence>
<name>A0A1F5ZX40_9BACT</name>
<dbReference type="GO" id="GO:0042803">
    <property type="term" value="F:protein homodimerization activity"/>
    <property type="evidence" value="ECO:0007669"/>
    <property type="project" value="InterPro"/>
</dbReference>
<dbReference type="STRING" id="1798382.A3D77_03740"/>
<dbReference type="SUPFAM" id="SSF51064">
    <property type="entry name" value="Head domain of nucleotide exchange factor GrpE"/>
    <property type="match status" value="1"/>
</dbReference>
<protein>
    <recommendedName>
        <fullName evidence="3">Protein GrpE</fullName>
    </recommendedName>
    <alternativeName>
        <fullName evidence="3">HSP-70 cofactor</fullName>
    </alternativeName>
</protein>
<dbReference type="EMBL" id="MFJL01000004">
    <property type="protein sequence ID" value="OGG17011.1"/>
    <property type="molecule type" value="Genomic_DNA"/>
</dbReference>
<comment type="function">
    <text evidence="3">Participates actively in the response to hyperosmotic and heat shock by preventing the aggregation of stress-denatured proteins, in association with DnaK and GrpE. It is the nucleotide exchange factor for DnaK and may function as a thermosensor. Unfolded proteins bind initially to DnaJ; upon interaction with the DnaJ-bound protein, DnaK hydrolyzes its bound ATP, resulting in the formation of a stable complex. GrpE releases ADP from DnaK; ATP binding to DnaK triggers the release of the substrate protein, thus completing the reaction cycle. Several rounds of ATP-dependent interactions between DnaJ, DnaK and GrpE are required for fully efficient folding.</text>
</comment>
<evidence type="ECO:0000313" key="7">
    <source>
        <dbReference type="Proteomes" id="UP000176923"/>
    </source>
</evidence>
<evidence type="ECO:0000256" key="3">
    <source>
        <dbReference type="HAMAP-Rule" id="MF_01151"/>
    </source>
</evidence>
<sequence length="180" mass="20983">MDDQKLKSDEIKKGEEKEVKKEVPVEKKEEKPNDLNKKNEELKSESAEWKAKYIRALADYQNLERRIVSQRQEDVLFASKRIILKILDVLDIFESAQKHSEDTNFLIGVNALRQFLKEEGVEKIEVLGKKFDPVIMECVEKMEDAGEIVVEELRNGYTMHGKVIRVAYVKVGKQEMRSEK</sequence>